<dbReference type="AlphaFoldDB" id="A0A250KLX2"/>
<dbReference type="RefSeq" id="WP_120175115.1">
    <property type="nucleotide sequence ID" value="NZ_AP018050.1"/>
</dbReference>
<dbReference type="EMBL" id="AP018050">
    <property type="protein sequence ID" value="BBA30075.1"/>
    <property type="molecule type" value="Genomic_DNA"/>
</dbReference>
<evidence type="ECO:0000313" key="3">
    <source>
        <dbReference type="Proteomes" id="UP000267517"/>
    </source>
</evidence>
<sequence>MKQNKIKLGYQKPQTEIMSVNSESLLLDASYHSQHNPGRRKKGPTANNAKEALEWFEVGDEALSSNGHTSLWED</sequence>
<evidence type="ECO:0000313" key="2">
    <source>
        <dbReference type="EMBL" id="BBA30075.1"/>
    </source>
</evidence>
<dbReference type="Proteomes" id="UP000267517">
    <property type="component" value="Chromosome II"/>
</dbReference>
<accession>A0A250KLX2</accession>
<reference evidence="2 3" key="1">
    <citation type="submission" date="2017-05" db="EMBL/GenBank/DDBJ databases">
        <title>whole genome sequence of Prevotella melaninogenica GAI 07411.</title>
        <authorList>
            <person name="Kondo Y."/>
            <person name="Hoshino T."/>
        </authorList>
    </citation>
    <scope>NUCLEOTIDE SEQUENCE [LARGE SCALE GENOMIC DNA]</scope>
    <source>
        <strain evidence="2 3">GAI 07411</strain>
    </source>
</reference>
<gene>
    <name evidence="2" type="ORF">PMEL_200603</name>
</gene>
<organism evidence="2 3">
    <name type="scientific">Prevotella melaninogenica</name>
    <dbReference type="NCBI Taxonomy" id="28132"/>
    <lineage>
        <taxon>Bacteria</taxon>
        <taxon>Pseudomonadati</taxon>
        <taxon>Bacteroidota</taxon>
        <taxon>Bacteroidia</taxon>
        <taxon>Bacteroidales</taxon>
        <taxon>Prevotellaceae</taxon>
        <taxon>Prevotella</taxon>
    </lineage>
</organism>
<feature type="region of interest" description="Disordered" evidence="1">
    <location>
        <begin position="30"/>
        <end position="50"/>
    </location>
</feature>
<name>A0A250KLX2_9BACT</name>
<proteinExistence type="predicted"/>
<dbReference type="OrthoDB" id="1072927at2"/>
<evidence type="ECO:0000256" key="1">
    <source>
        <dbReference type="SAM" id="MobiDB-lite"/>
    </source>
</evidence>
<protein>
    <submittedName>
        <fullName evidence="2">Uncharacterized protein</fullName>
    </submittedName>
</protein>